<evidence type="ECO:0000256" key="1">
    <source>
        <dbReference type="SAM" id="SignalP"/>
    </source>
</evidence>
<keyword evidence="3" id="KW-1185">Reference proteome</keyword>
<gene>
    <name evidence="2" type="ORF">GCM10007966_04080</name>
</gene>
<evidence type="ECO:0008006" key="4">
    <source>
        <dbReference type="Google" id="ProtNLM"/>
    </source>
</evidence>
<comment type="caution">
    <text evidence="2">The sequence shown here is derived from an EMBL/GenBank/DDBJ whole genome shotgun (WGS) entry which is preliminary data.</text>
</comment>
<dbReference type="OrthoDB" id="5641564at2"/>
<proteinExistence type="predicted"/>
<keyword evidence="1" id="KW-0732">Signal</keyword>
<feature type="signal peptide" evidence="1">
    <location>
        <begin position="1"/>
        <end position="23"/>
    </location>
</feature>
<evidence type="ECO:0000313" key="3">
    <source>
        <dbReference type="Proteomes" id="UP000630149"/>
    </source>
</evidence>
<organism evidence="2 3">
    <name type="scientific">Legionella impletisoli</name>
    <dbReference type="NCBI Taxonomy" id="343510"/>
    <lineage>
        <taxon>Bacteria</taxon>
        <taxon>Pseudomonadati</taxon>
        <taxon>Pseudomonadota</taxon>
        <taxon>Gammaproteobacteria</taxon>
        <taxon>Legionellales</taxon>
        <taxon>Legionellaceae</taxon>
        <taxon>Legionella</taxon>
    </lineage>
</organism>
<reference evidence="2" key="2">
    <citation type="submission" date="2020-09" db="EMBL/GenBank/DDBJ databases">
        <authorList>
            <person name="Sun Q."/>
            <person name="Ohkuma M."/>
        </authorList>
    </citation>
    <scope>NUCLEOTIDE SEQUENCE</scope>
    <source>
        <strain evidence="2">JCM 13919</strain>
    </source>
</reference>
<sequence length="134" mass="14337">MIRKIGLTTLLMTSLFSSNPALSAHENYLTPGVSISYELKPNSPELVTNVSWWPISAECTLGTEEGSTKISVLNSKKSVSINGSKLTPNQKIVLDVKDKQVLAILADSGAQVELINLGEKVIRATCMPLGPNLG</sequence>
<dbReference type="Proteomes" id="UP000630149">
    <property type="component" value="Unassembled WGS sequence"/>
</dbReference>
<reference evidence="2" key="1">
    <citation type="journal article" date="2014" name="Int. J. Syst. Evol. Microbiol.">
        <title>Complete genome sequence of Corynebacterium casei LMG S-19264T (=DSM 44701T), isolated from a smear-ripened cheese.</title>
        <authorList>
            <consortium name="US DOE Joint Genome Institute (JGI-PGF)"/>
            <person name="Walter F."/>
            <person name="Albersmeier A."/>
            <person name="Kalinowski J."/>
            <person name="Ruckert C."/>
        </authorList>
    </citation>
    <scope>NUCLEOTIDE SEQUENCE</scope>
    <source>
        <strain evidence="2">JCM 13919</strain>
    </source>
</reference>
<accession>A0A917JNA2</accession>
<dbReference type="AlphaFoldDB" id="A0A917JNA2"/>
<dbReference type="RefSeq" id="WP_131775634.1">
    <property type="nucleotide sequence ID" value="NZ_BMOB01000001.1"/>
</dbReference>
<evidence type="ECO:0000313" key="2">
    <source>
        <dbReference type="EMBL" id="GGI78597.1"/>
    </source>
</evidence>
<protein>
    <recommendedName>
        <fullName evidence="4">Peptidase A2 domain-containing protein</fullName>
    </recommendedName>
</protein>
<dbReference type="EMBL" id="BMOB01000001">
    <property type="protein sequence ID" value="GGI78597.1"/>
    <property type="molecule type" value="Genomic_DNA"/>
</dbReference>
<name>A0A917JNA2_9GAMM</name>
<feature type="chain" id="PRO_5038123317" description="Peptidase A2 domain-containing protein" evidence="1">
    <location>
        <begin position="24"/>
        <end position="134"/>
    </location>
</feature>